<accession>A0A1I6LDJ3</accession>
<dbReference type="PIRSF" id="PIRSF004548">
    <property type="entry name" value="CreD"/>
    <property type="match status" value="1"/>
</dbReference>
<protein>
    <submittedName>
        <fullName evidence="2">Inner membrane protein</fullName>
    </submittedName>
</protein>
<dbReference type="AlphaFoldDB" id="A0A1I6LDJ3"/>
<keyword evidence="3" id="KW-1185">Reference proteome</keyword>
<evidence type="ECO:0000313" key="3">
    <source>
        <dbReference type="Proteomes" id="UP000198824"/>
    </source>
</evidence>
<dbReference type="Proteomes" id="UP000198824">
    <property type="component" value="Unassembled WGS sequence"/>
</dbReference>
<keyword evidence="1" id="KW-1133">Transmembrane helix</keyword>
<dbReference type="PANTHER" id="PTHR30092:SF0">
    <property type="entry name" value="INNER MEMBRANE PROTEIN CRED"/>
    <property type="match status" value="1"/>
</dbReference>
<evidence type="ECO:0000256" key="1">
    <source>
        <dbReference type="SAM" id="Phobius"/>
    </source>
</evidence>
<feature type="transmembrane region" description="Helical" evidence="1">
    <location>
        <begin position="414"/>
        <end position="432"/>
    </location>
</feature>
<sequence length="450" mass="48185">MAGMSGETVRPRTPSWKFGMVVLLGLLLTLPLFSVYLLVYDRESQSQTARGSIVAGWGEPQTLGGPFLAIPFTRVVETQATENGREVRRQERREEQLIIAPAMLDMEVALAPQLRRRSIYQAVIYDAQVRARGRFVLPDLAALNIDPASVRLGETELKLGISSAKGLAGSQPRVVVDGRRLPLIPGSGLSQTAGSGFSGRLGAAPGGTVDFDIGFSVRGHDSISLLPVAQDTRWRVRSSWPHPSFLGGFLPERRQVGAEGFSADWRIGNLALNRPTVSIGEQGASETDKITVGLIDPVDLYDEVTRATKYGFLFIGFTFVALLMFDLLAGVSVPGPAYLLVGAGLVLFFVLLLALAEVIGFTPAYLLASLAIVALVGSYATAILRSRRRGALVAAMLAGLYAVLFALLSLEAYSLLIGALLLFAALAGVMYVTRNLDWRAVGVRGGEPAA</sequence>
<organism evidence="2 3">
    <name type="scientific">Sphingomonas jatrophae</name>
    <dbReference type="NCBI Taxonomy" id="1166337"/>
    <lineage>
        <taxon>Bacteria</taxon>
        <taxon>Pseudomonadati</taxon>
        <taxon>Pseudomonadota</taxon>
        <taxon>Alphaproteobacteria</taxon>
        <taxon>Sphingomonadales</taxon>
        <taxon>Sphingomonadaceae</taxon>
        <taxon>Sphingomonas</taxon>
    </lineage>
</organism>
<feature type="transmembrane region" description="Helical" evidence="1">
    <location>
        <begin position="310"/>
        <end position="331"/>
    </location>
</feature>
<keyword evidence="1" id="KW-0812">Transmembrane</keyword>
<dbReference type="Pfam" id="PF06123">
    <property type="entry name" value="CreD"/>
    <property type="match status" value="1"/>
</dbReference>
<dbReference type="NCBIfam" id="NF008712">
    <property type="entry name" value="PRK11715.1-1"/>
    <property type="match status" value="1"/>
</dbReference>
<name>A0A1I6LDJ3_9SPHN</name>
<evidence type="ECO:0000313" key="2">
    <source>
        <dbReference type="EMBL" id="SFS01519.1"/>
    </source>
</evidence>
<feature type="transmembrane region" description="Helical" evidence="1">
    <location>
        <begin position="391"/>
        <end position="408"/>
    </location>
</feature>
<dbReference type="STRING" id="1166337.SAMN05192580_2610"/>
<dbReference type="GO" id="GO:0005886">
    <property type="term" value="C:plasma membrane"/>
    <property type="evidence" value="ECO:0007669"/>
    <property type="project" value="TreeGrafter"/>
</dbReference>
<dbReference type="InterPro" id="IPR010364">
    <property type="entry name" value="Uncharacterised_IM_CreD"/>
</dbReference>
<dbReference type="PANTHER" id="PTHR30092">
    <property type="entry name" value="INNER MEMBRANE PROTEIN CRED"/>
    <property type="match status" value="1"/>
</dbReference>
<feature type="transmembrane region" description="Helical" evidence="1">
    <location>
        <begin position="338"/>
        <end position="359"/>
    </location>
</feature>
<keyword evidence="1" id="KW-0472">Membrane</keyword>
<reference evidence="2 3" key="1">
    <citation type="submission" date="2016-10" db="EMBL/GenBank/DDBJ databases">
        <authorList>
            <person name="de Groot N.N."/>
        </authorList>
    </citation>
    <scope>NUCLEOTIDE SEQUENCE [LARGE SCALE GENOMIC DNA]</scope>
    <source>
        <strain evidence="2 3">S5-249</strain>
    </source>
</reference>
<feature type="transmembrane region" description="Helical" evidence="1">
    <location>
        <begin position="21"/>
        <end position="40"/>
    </location>
</feature>
<dbReference type="EMBL" id="FOZG01000002">
    <property type="protein sequence ID" value="SFS01519.1"/>
    <property type="molecule type" value="Genomic_DNA"/>
</dbReference>
<proteinExistence type="predicted"/>
<gene>
    <name evidence="2" type="ORF">SAMN05192580_2610</name>
</gene>